<protein>
    <submittedName>
        <fullName evidence="1">Polyketide cyclase/dehydrase and lipid transport</fullName>
    </submittedName>
</protein>
<organism evidence="1 2">
    <name type="scientific">Mycolicibacterium neworleansense</name>
    <dbReference type="NCBI Taxonomy" id="146018"/>
    <lineage>
        <taxon>Bacteria</taxon>
        <taxon>Bacillati</taxon>
        <taxon>Actinomycetota</taxon>
        <taxon>Actinomycetes</taxon>
        <taxon>Mycobacteriales</taxon>
        <taxon>Mycobacteriaceae</taxon>
        <taxon>Mycolicibacterium</taxon>
    </lineage>
</organism>
<reference evidence="2" key="1">
    <citation type="submission" date="2015-07" db="EMBL/GenBank/DDBJ databases">
        <authorList>
            <person name="Urmite Genomes"/>
        </authorList>
    </citation>
    <scope>NUCLEOTIDE SEQUENCE [LARGE SCALE GENOMIC DNA]</scope>
    <source>
        <strain evidence="2">type strain: ATCC 49404</strain>
    </source>
</reference>
<evidence type="ECO:0000313" key="1">
    <source>
        <dbReference type="EMBL" id="CRZ17229.1"/>
    </source>
</evidence>
<dbReference type="SUPFAM" id="SSF55961">
    <property type="entry name" value="Bet v1-like"/>
    <property type="match status" value="1"/>
</dbReference>
<dbReference type="Proteomes" id="UP000199147">
    <property type="component" value="Unassembled WGS sequence"/>
</dbReference>
<keyword evidence="2" id="KW-1185">Reference proteome</keyword>
<proteinExistence type="predicted"/>
<dbReference type="Gene3D" id="3.30.530.20">
    <property type="match status" value="1"/>
</dbReference>
<dbReference type="RefSeq" id="WP_090516775.1">
    <property type="nucleotide sequence ID" value="NZ_CWKH01000002.1"/>
</dbReference>
<name>A0A0H5S7K6_9MYCO</name>
<gene>
    <name evidence="1" type="ORF">BN2156_04113</name>
</gene>
<dbReference type="Pfam" id="PF10604">
    <property type="entry name" value="Polyketide_cyc2"/>
    <property type="match status" value="1"/>
</dbReference>
<dbReference type="InterPro" id="IPR023393">
    <property type="entry name" value="START-like_dom_sf"/>
</dbReference>
<evidence type="ECO:0000313" key="2">
    <source>
        <dbReference type="Proteomes" id="UP000199147"/>
    </source>
</evidence>
<dbReference type="EMBL" id="CWKH01000002">
    <property type="protein sequence ID" value="CRZ17229.1"/>
    <property type="molecule type" value="Genomic_DNA"/>
</dbReference>
<accession>A0A0H5S7K6</accession>
<dbReference type="AlphaFoldDB" id="A0A0H5S7K6"/>
<dbReference type="InterPro" id="IPR019587">
    <property type="entry name" value="Polyketide_cyclase/dehydratase"/>
</dbReference>
<sequence length="172" mass="20276">MRWFGLQRVEESYFDDFGWQESRYGFSVPSPASAQTVWRELHGERPLYWCSSLRECRWEPGSPRGVDSRRTVTLAPAVSLSERYFLWEERSDRLENAFAVEGCTVPVFRRFGERYRVVPTESGSRLEWDFLIEPRLPRPLHKLVRPATQATINRLARDTRTHLSQLRDGDVR</sequence>
<dbReference type="STRING" id="146018.BN2156_04113"/>
<dbReference type="OrthoDB" id="581838at2"/>